<dbReference type="GO" id="GO:0046872">
    <property type="term" value="F:metal ion binding"/>
    <property type="evidence" value="ECO:0007669"/>
    <property type="project" value="UniProtKB-KW"/>
</dbReference>
<feature type="signal peptide" evidence="11">
    <location>
        <begin position="1"/>
        <end position="20"/>
    </location>
</feature>
<dbReference type="InterPro" id="IPR008334">
    <property type="entry name" value="5'-Nucleotdase_C"/>
</dbReference>
<dbReference type="InterPro" id="IPR036907">
    <property type="entry name" value="5'-Nucleotdase_C_sf"/>
</dbReference>
<dbReference type="InterPro" id="IPR006179">
    <property type="entry name" value="5_nucleotidase/apyrase"/>
</dbReference>
<dbReference type="PRINTS" id="PR01607">
    <property type="entry name" value="APYRASEFAMLY"/>
</dbReference>
<feature type="domain" description="5'-Nucleotidase C-terminal" evidence="14">
    <location>
        <begin position="342"/>
        <end position="492"/>
    </location>
</feature>
<accession>A0A0J1HEQ9</accession>
<evidence type="ECO:0000256" key="9">
    <source>
        <dbReference type="ARBA" id="ARBA00022801"/>
    </source>
</evidence>
<dbReference type="GO" id="GO:0000166">
    <property type="term" value="F:nucleotide binding"/>
    <property type="evidence" value="ECO:0007669"/>
    <property type="project" value="UniProtKB-KW"/>
</dbReference>
<dbReference type="RefSeq" id="WP_047884298.1">
    <property type="nucleotide sequence ID" value="NZ_CP071326.1"/>
</dbReference>
<dbReference type="InterPro" id="IPR029052">
    <property type="entry name" value="Metallo-depent_PP-like"/>
</dbReference>
<comment type="caution">
    <text evidence="15">The sequence shown here is derived from an EMBL/GenBank/DDBJ whole genome shotgun (WGS) entry which is preliminary data.</text>
</comment>
<sequence>MKKSLLASTILFALCQPALAADGDRVDVTILGTSDIHGHFMPWDYASDKLNMRGSLSQIATKVKSIRNEQGNVILVDAGDTIQGNFVETFKDEKVDPMMLGFNEMNYDVWVLGNHEFDFGLPVLNRALTQFEGQSLAGNIKRPDGNPFLPAYTIIEKQGVKIGVIGMDTPMTQVFAEGTNRLEGVTFTNPSLEVQKVIKKIDDKVDAIVLVAHMGLDNENNLADTGVTDIAKLNPELDAIVAGHMHTRVDKAVVNGVIVTEPDKYGRALSRIDLQFEEKNGKFSLVNKDSFTYQIDGVHSDEKMESLYAPYHKRLRENANRVIANLTGTDLVPENAIRGIPQVHIQDTGISALFQEASMYYAPKANVIALQIDNDQAELDVGQIKAKDIAYNYQYAGGEITVYQMTGKELKTYMEWSAGYFNSVKAGDVTYSFNPERRASKYSTNDFFAGVTYTIDLTEPAGKRIKNLQFADGTVITENTPVRIGMNSYRMGHLTKAGGVLEGRQFPVLFDTEAEYGEEDGTIRNLTIRYLTEVKKGQYEGKPMHRWTLSGLQGYDNECKIVAQLINEGKIDVPASTDGRYSNIASINVKALKFESPQQAQAYVKAQQAELQQAEQAKVRDEQKVQTIKRNIIIAEAINQA</sequence>
<name>A0A0J1HEQ9_9GAMM</name>
<dbReference type="EMBL" id="LDOU01000006">
    <property type="protein sequence ID" value="KLV10135.1"/>
    <property type="molecule type" value="Genomic_DNA"/>
</dbReference>
<dbReference type="Pfam" id="PF00149">
    <property type="entry name" value="Metallophos"/>
    <property type="match status" value="1"/>
</dbReference>
<evidence type="ECO:0000256" key="12">
    <source>
        <dbReference type="SAM" id="Coils"/>
    </source>
</evidence>
<dbReference type="GO" id="GO:0030288">
    <property type="term" value="C:outer membrane-bounded periplasmic space"/>
    <property type="evidence" value="ECO:0007669"/>
    <property type="project" value="TreeGrafter"/>
</dbReference>
<dbReference type="OrthoDB" id="9803927at2"/>
<keyword evidence="10" id="KW-0511">Multifunctional enzyme</keyword>
<dbReference type="GO" id="GO:0008663">
    <property type="term" value="F:2',3'-cyclic-nucleotide 2'-phosphodiesterase activity"/>
    <property type="evidence" value="ECO:0007669"/>
    <property type="project" value="UniProtKB-EC"/>
</dbReference>
<dbReference type="SUPFAM" id="SSF55816">
    <property type="entry name" value="5'-nucleotidase (syn. UDP-sugar hydrolase), C-terminal domain"/>
    <property type="match status" value="1"/>
</dbReference>
<evidence type="ECO:0000256" key="2">
    <source>
        <dbReference type="ARBA" id="ARBA00001730"/>
    </source>
</evidence>
<keyword evidence="16" id="KW-1185">Reference proteome</keyword>
<proteinExistence type="inferred from homology"/>
<comment type="catalytic activity">
    <reaction evidence="2">
        <text>a nucleoside 2',3'-cyclic phosphate + H2O = a nucleoside 3'-phosphate + H(+)</text>
        <dbReference type="Rhea" id="RHEA:19621"/>
        <dbReference type="ChEBI" id="CHEBI:15377"/>
        <dbReference type="ChEBI" id="CHEBI:15378"/>
        <dbReference type="ChEBI" id="CHEBI:66949"/>
        <dbReference type="ChEBI" id="CHEBI:66954"/>
        <dbReference type="EC" id="3.1.4.16"/>
    </reaction>
</comment>
<reference evidence="15 16" key="1">
    <citation type="submission" date="2015-05" db="EMBL/GenBank/DDBJ databases">
        <title>Photobacterium galathea sp. nov.</title>
        <authorList>
            <person name="Machado H."/>
            <person name="Gram L."/>
        </authorList>
    </citation>
    <scope>NUCLEOTIDE SEQUENCE [LARGE SCALE GENOMIC DNA]</scope>
    <source>
        <strain evidence="15 16">DSM 22954</strain>
    </source>
</reference>
<dbReference type="PATRIC" id="fig|320778.3.peg.1296"/>
<evidence type="ECO:0000256" key="4">
    <source>
        <dbReference type="ARBA" id="ARBA00004196"/>
    </source>
</evidence>
<organism evidence="15 16">
    <name type="scientific">Photobacterium ganghwense</name>
    <dbReference type="NCBI Taxonomy" id="320778"/>
    <lineage>
        <taxon>Bacteria</taxon>
        <taxon>Pseudomonadati</taxon>
        <taxon>Pseudomonadota</taxon>
        <taxon>Gammaproteobacteria</taxon>
        <taxon>Vibrionales</taxon>
        <taxon>Vibrionaceae</taxon>
        <taxon>Photobacterium</taxon>
    </lineage>
</organism>
<comment type="cofactor">
    <cofactor evidence="3">
        <name>a divalent metal cation</name>
        <dbReference type="ChEBI" id="CHEBI:60240"/>
    </cofactor>
</comment>
<evidence type="ECO:0000313" key="16">
    <source>
        <dbReference type="Proteomes" id="UP000035909"/>
    </source>
</evidence>
<dbReference type="Pfam" id="PF02872">
    <property type="entry name" value="5_nucleotid_C"/>
    <property type="match status" value="1"/>
</dbReference>
<dbReference type="Gene3D" id="3.90.780.10">
    <property type="entry name" value="5'-Nucleotidase, C-terminal domain"/>
    <property type="match status" value="1"/>
</dbReference>
<evidence type="ECO:0000256" key="10">
    <source>
        <dbReference type="ARBA" id="ARBA00023268"/>
    </source>
</evidence>
<dbReference type="SUPFAM" id="SSF56300">
    <property type="entry name" value="Metallo-dependent phosphatases"/>
    <property type="match status" value="1"/>
</dbReference>
<comment type="catalytic activity">
    <reaction evidence="1">
        <text>a ribonucleoside 3'-phosphate + H2O = a ribonucleoside + phosphate</text>
        <dbReference type="Rhea" id="RHEA:10144"/>
        <dbReference type="ChEBI" id="CHEBI:13197"/>
        <dbReference type="ChEBI" id="CHEBI:15377"/>
        <dbReference type="ChEBI" id="CHEBI:18254"/>
        <dbReference type="ChEBI" id="CHEBI:43474"/>
        <dbReference type="EC" id="3.1.3.6"/>
    </reaction>
</comment>
<feature type="domain" description="Calcineurin-like phosphoesterase" evidence="13">
    <location>
        <begin position="29"/>
        <end position="247"/>
    </location>
</feature>
<evidence type="ECO:0000259" key="14">
    <source>
        <dbReference type="Pfam" id="PF02872"/>
    </source>
</evidence>
<protein>
    <submittedName>
        <fullName evidence="15">2', 3'-cyclic nucleotide 2'-phosphodiesterase</fullName>
    </submittedName>
</protein>
<keyword evidence="7 11" id="KW-0732">Signal</keyword>
<dbReference type="AlphaFoldDB" id="A0A0J1HEQ9"/>
<dbReference type="PANTHER" id="PTHR11575:SF6">
    <property type="entry name" value="2',3'-CYCLIC-NUCLEOTIDE 2'-PHOSPHODIESTERASE_3'-NUCLEOTIDASE"/>
    <property type="match status" value="1"/>
</dbReference>
<keyword evidence="8 11" id="KW-0547">Nucleotide-binding</keyword>
<keyword evidence="9 11" id="KW-0378">Hydrolase</keyword>
<evidence type="ECO:0000256" key="3">
    <source>
        <dbReference type="ARBA" id="ARBA00001968"/>
    </source>
</evidence>
<dbReference type="PANTHER" id="PTHR11575">
    <property type="entry name" value="5'-NUCLEOTIDASE-RELATED"/>
    <property type="match status" value="1"/>
</dbReference>
<feature type="chain" id="PRO_5005119421" evidence="11">
    <location>
        <begin position="21"/>
        <end position="641"/>
    </location>
</feature>
<dbReference type="GO" id="GO:0009166">
    <property type="term" value="P:nucleotide catabolic process"/>
    <property type="evidence" value="ECO:0007669"/>
    <property type="project" value="InterPro"/>
</dbReference>
<evidence type="ECO:0000256" key="1">
    <source>
        <dbReference type="ARBA" id="ARBA00000527"/>
    </source>
</evidence>
<dbReference type="STRING" id="320778.ABT57_06005"/>
<dbReference type="Gene3D" id="3.60.21.10">
    <property type="match status" value="1"/>
</dbReference>
<dbReference type="InterPro" id="IPR041827">
    <property type="entry name" value="CpdB_N"/>
</dbReference>
<dbReference type="Proteomes" id="UP000035909">
    <property type="component" value="Unassembled WGS sequence"/>
</dbReference>
<keyword evidence="12" id="KW-0175">Coiled coil</keyword>
<comment type="similarity">
    <text evidence="5 11">Belongs to the 5'-nucleotidase family.</text>
</comment>
<comment type="subcellular location">
    <subcellularLocation>
        <location evidence="4">Cell envelope</location>
    </subcellularLocation>
</comment>
<dbReference type="GO" id="GO:0008254">
    <property type="term" value="F:3'-nucleotidase activity"/>
    <property type="evidence" value="ECO:0007669"/>
    <property type="project" value="UniProtKB-EC"/>
</dbReference>
<dbReference type="InterPro" id="IPR004843">
    <property type="entry name" value="Calcineurin-like_PHP"/>
</dbReference>
<keyword evidence="6" id="KW-0479">Metal-binding</keyword>
<dbReference type="PROSITE" id="PS00786">
    <property type="entry name" value="5_NUCLEOTIDASE_2"/>
    <property type="match status" value="1"/>
</dbReference>
<evidence type="ECO:0000256" key="8">
    <source>
        <dbReference type="ARBA" id="ARBA00022741"/>
    </source>
</evidence>
<dbReference type="InterPro" id="IPR006146">
    <property type="entry name" value="5'-Nucleotdase_CS"/>
</dbReference>
<evidence type="ECO:0000313" key="15">
    <source>
        <dbReference type="EMBL" id="KLV10135.1"/>
    </source>
</evidence>
<evidence type="ECO:0000256" key="5">
    <source>
        <dbReference type="ARBA" id="ARBA00006654"/>
    </source>
</evidence>
<evidence type="ECO:0000256" key="11">
    <source>
        <dbReference type="RuleBase" id="RU362119"/>
    </source>
</evidence>
<feature type="coiled-coil region" evidence="12">
    <location>
        <begin position="604"/>
        <end position="631"/>
    </location>
</feature>
<dbReference type="CDD" id="cd07410">
    <property type="entry name" value="MPP_CpdB_N"/>
    <property type="match status" value="1"/>
</dbReference>
<gene>
    <name evidence="15" type="ORF">ABT57_06005</name>
</gene>
<evidence type="ECO:0000259" key="13">
    <source>
        <dbReference type="Pfam" id="PF00149"/>
    </source>
</evidence>
<evidence type="ECO:0000256" key="7">
    <source>
        <dbReference type="ARBA" id="ARBA00022729"/>
    </source>
</evidence>
<evidence type="ECO:0000256" key="6">
    <source>
        <dbReference type="ARBA" id="ARBA00022723"/>
    </source>
</evidence>